<dbReference type="PANTHER" id="PTHR21600">
    <property type="entry name" value="MITOCHONDRIAL RNA PSEUDOURIDINE SYNTHASE"/>
    <property type="match status" value="1"/>
</dbReference>
<evidence type="ECO:0000256" key="15">
    <source>
        <dbReference type="ARBA" id="ARBA00043143"/>
    </source>
</evidence>
<keyword evidence="2" id="KW-0698">rRNA processing</keyword>
<organism evidence="17 18">
    <name type="scientific">Alteromonas marina</name>
    <dbReference type="NCBI Taxonomy" id="203795"/>
    <lineage>
        <taxon>Bacteria</taxon>
        <taxon>Pseudomonadati</taxon>
        <taxon>Pseudomonadota</taxon>
        <taxon>Gammaproteobacteria</taxon>
        <taxon>Alteromonadales</taxon>
        <taxon>Alteromonadaceae</taxon>
        <taxon>Alteromonas/Salinimonas group</taxon>
        <taxon>Alteromonas</taxon>
    </lineage>
</organism>
<proteinExistence type="inferred from homology"/>
<dbReference type="EMBL" id="JWLW01000007">
    <property type="protein sequence ID" value="KHT55575.1"/>
    <property type="molecule type" value="Genomic_DNA"/>
</dbReference>
<dbReference type="Pfam" id="PF00849">
    <property type="entry name" value="PseudoU_synth_2"/>
    <property type="match status" value="1"/>
</dbReference>
<dbReference type="GO" id="GO:0000455">
    <property type="term" value="P:enzyme-directed rRNA pseudouridine synthesis"/>
    <property type="evidence" value="ECO:0007669"/>
    <property type="project" value="TreeGrafter"/>
</dbReference>
<dbReference type="AlphaFoldDB" id="A0A0B3Y0U8"/>
<name>A0A0B3Y0U8_9ALTE</name>
<dbReference type="Gene3D" id="3.30.2350.10">
    <property type="entry name" value="Pseudouridine synthase"/>
    <property type="match status" value="1"/>
</dbReference>
<dbReference type="SUPFAM" id="SSF55120">
    <property type="entry name" value="Pseudouridine synthase"/>
    <property type="match status" value="1"/>
</dbReference>
<evidence type="ECO:0000259" key="16">
    <source>
        <dbReference type="Pfam" id="PF00849"/>
    </source>
</evidence>
<keyword evidence="18" id="KW-1185">Reference proteome</keyword>
<dbReference type="GO" id="GO:0003723">
    <property type="term" value="F:RNA binding"/>
    <property type="evidence" value="ECO:0007669"/>
    <property type="project" value="InterPro"/>
</dbReference>
<comment type="function">
    <text evidence="7">Dual specificity enzyme that catalyzes the synthesis of pseudouridine from uracil-746 in 23S ribosomal RNA and from uracil-32 in the anticodon stem and loop of transfer RNAs.</text>
</comment>
<keyword evidence="3" id="KW-0819">tRNA processing</keyword>
<dbReference type="Proteomes" id="UP000031197">
    <property type="component" value="Unassembled WGS sequence"/>
</dbReference>
<protein>
    <recommendedName>
        <fullName evidence="10">Dual-specificity RNA pseudouridine synthase RluA</fullName>
        <ecNumber evidence="8">5.4.99.28</ecNumber>
        <ecNumber evidence="9">5.4.99.29</ecNumber>
    </recommendedName>
    <alternativeName>
        <fullName evidence="11">23S rRNA pseudouridine(746) synthase</fullName>
    </alternativeName>
    <alternativeName>
        <fullName evidence="14">Ribosomal large subunit pseudouridine synthase A</fullName>
    </alternativeName>
    <alternativeName>
        <fullName evidence="13">rRNA pseudouridylate synthase A</fullName>
    </alternativeName>
    <alternativeName>
        <fullName evidence="15">rRNA-uridine isomerase A</fullName>
    </alternativeName>
    <alternativeName>
        <fullName evidence="12">tRNA pseudouridine(32) synthase</fullName>
    </alternativeName>
</protein>
<dbReference type="InterPro" id="IPR020103">
    <property type="entry name" value="PsdUridine_synth_cat_dom_sf"/>
</dbReference>
<comment type="catalytic activity">
    <reaction evidence="6">
        <text>uridine(746) in 23S rRNA = pseudouridine(746) in 23S rRNA</text>
        <dbReference type="Rhea" id="RHEA:42548"/>
        <dbReference type="Rhea" id="RHEA-COMP:10109"/>
        <dbReference type="Rhea" id="RHEA-COMP:10110"/>
        <dbReference type="ChEBI" id="CHEBI:65314"/>
        <dbReference type="ChEBI" id="CHEBI:65315"/>
        <dbReference type="EC" id="5.4.99.29"/>
    </reaction>
</comment>
<dbReference type="InterPro" id="IPR006224">
    <property type="entry name" value="PsdUridine_synth_RluA-like_CS"/>
</dbReference>
<reference evidence="17 18" key="1">
    <citation type="submission" date="2014-12" db="EMBL/GenBank/DDBJ databases">
        <title>Genome sequencing of Alteromonas marina AD001.</title>
        <authorList>
            <person name="Adrian T.G.S."/>
            <person name="Chan K.G."/>
        </authorList>
    </citation>
    <scope>NUCLEOTIDE SEQUENCE [LARGE SCALE GENOMIC DNA]</scope>
    <source>
        <strain evidence="17 18">AD001</strain>
    </source>
</reference>
<evidence type="ECO:0000256" key="14">
    <source>
        <dbReference type="ARBA" id="ARBA00042883"/>
    </source>
</evidence>
<accession>A0A0B3Y0U8</accession>
<evidence type="ECO:0000256" key="2">
    <source>
        <dbReference type="ARBA" id="ARBA00022552"/>
    </source>
</evidence>
<feature type="domain" description="Pseudouridine synthase RsuA/RluA-like" evidence="16">
    <location>
        <begin position="24"/>
        <end position="175"/>
    </location>
</feature>
<comment type="caution">
    <text evidence="17">The sequence shown here is derived from an EMBL/GenBank/DDBJ whole genome shotgun (WGS) entry which is preliminary data.</text>
</comment>
<evidence type="ECO:0000256" key="7">
    <source>
        <dbReference type="ARBA" id="ARBA00037305"/>
    </source>
</evidence>
<evidence type="ECO:0000256" key="6">
    <source>
        <dbReference type="ARBA" id="ARBA00036916"/>
    </source>
</evidence>
<evidence type="ECO:0000313" key="17">
    <source>
        <dbReference type="EMBL" id="KHT55575.1"/>
    </source>
</evidence>
<evidence type="ECO:0000256" key="12">
    <source>
        <dbReference type="ARBA" id="ARBA00042372"/>
    </source>
</evidence>
<evidence type="ECO:0000256" key="5">
    <source>
        <dbReference type="ARBA" id="ARBA00036184"/>
    </source>
</evidence>
<evidence type="ECO:0000313" key="18">
    <source>
        <dbReference type="Proteomes" id="UP000031197"/>
    </source>
</evidence>
<evidence type="ECO:0000256" key="3">
    <source>
        <dbReference type="ARBA" id="ARBA00022694"/>
    </source>
</evidence>
<dbReference type="EC" id="5.4.99.28" evidence="8"/>
<evidence type="ECO:0000256" key="9">
    <source>
        <dbReference type="ARBA" id="ARBA00038945"/>
    </source>
</evidence>
<comment type="similarity">
    <text evidence="1">Belongs to the pseudouridine synthase RluA family.</text>
</comment>
<dbReference type="OrthoDB" id="9785808at2"/>
<dbReference type="InterPro" id="IPR006145">
    <property type="entry name" value="PsdUridine_synth_RsuA/RluA"/>
</dbReference>
<dbReference type="FunFam" id="3.30.2350.10:FF:000005">
    <property type="entry name" value="Pseudouridine synthase"/>
    <property type="match status" value="1"/>
</dbReference>
<comment type="catalytic activity">
    <reaction evidence="5">
        <text>uridine(32) in tRNA = pseudouridine(32) in tRNA</text>
        <dbReference type="Rhea" id="RHEA:42544"/>
        <dbReference type="Rhea" id="RHEA-COMP:10107"/>
        <dbReference type="Rhea" id="RHEA-COMP:10108"/>
        <dbReference type="ChEBI" id="CHEBI:65314"/>
        <dbReference type="ChEBI" id="CHEBI:65315"/>
        <dbReference type="EC" id="5.4.99.28"/>
    </reaction>
</comment>
<dbReference type="PROSITE" id="PS01129">
    <property type="entry name" value="PSI_RLU"/>
    <property type="match status" value="1"/>
</dbReference>
<dbReference type="GO" id="GO:0160151">
    <property type="term" value="F:tRNA pseudouridine(32) synthase activity"/>
    <property type="evidence" value="ECO:0007669"/>
    <property type="project" value="UniProtKB-EC"/>
</dbReference>
<keyword evidence="4" id="KW-0413">Isomerase</keyword>
<sequence>MANPSFVYNPPMTPYLDILYQDEDMVVAHKPSGLLSVPGKALEHRDSLISRVNRVYPTATVVHRLDMATSGILVLALNKDSHRHISKQFELRQTKKRYFARVHGHVEQDSGEVNLPLICDWPNRPKQMVDFERGKKAVTHFDVIERTLDEKERPYSLVALYPITGRSHQLRVHMLALGHPILGDRLYAHEEALSMAPRLQLHAESLSLSHPTLGHWLHFNIAIPFSPFCPPPLSERIE</sequence>
<dbReference type="EC" id="5.4.99.29" evidence="9"/>
<gene>
    <name evidence="17" type="ORF">RJ41_04310</name>
</gene>
<evidence type="ECO:0000256" key="11">
    <source>
        <dbReference type="ARBA" id="ARBA00041266"/>
    </source>
</evidence>
<dbReference type="GO" id="GO:0160142">
    <property type="term" value="F:23S rRNA pseudouridine(746) synthase activity"/>
    <property type="evidence" value="ECO:0007669"/>
    <property type="project" value="UniProtKB-EC"/>
</dbReference>
<dbReference type="InterPro" id="IPR050188">
    <property type="entry name" value="RluA_PseudoU_synthase"/>
</dbReference>
<dbReference type="RefSeq" id="WP_039217455.1">
    <property type="nucleotide sequence ID" value="NZ_JWLW01000007.1"/>
</dbReference>
<evidence type="ECO:0000256" key="8">
    <source>
        <dbReference type="ARBA" id="ARBA00038944"/>
    </source>
</evidence>
<evidence type="ECO:0000256" key="4">
    <source>
        <dbReference type="ARBA" id="ARBA00023235"/>
    </source>
</evidence>
<dbReference type="CDD" id="cd02869">
    <property type="entry name" value="PseudoU_synth_RluA_like"/>
    <property type="match status" value="1"/>
</dbReference>
<evidence type="ECO:0000256" key="1">
    <source>
        <dbReference type="ARBA" id="ARBA00010876"/>
    </source>
</evidence>
<dbReference type="GO" id="GO:0008033">
    <property type="term" value="P:tRNA processing"/>
    <property type="evidence" value="ECO:0007669"/>
    <property type="project" value="UniProtKB-KW"/>
</dbReference>
<evidence type="ECO:0000256" key="10">
    <source>
        <dbReference type="ARBA" id="ARBA00039988"/>
    </source>
</evidence>
<dbReference type="NCBIfam" id="NF007543">
    <property type="entry name" value="PRK10158.1"/>
    <property type="match status" value="1"/>
</dbReference>
<evidence type="ECO:0000256" key="13">
    <source>
        <dbReference type="ARBA" id="ARBA00042844"/>
    </source>
</evidence>
<dbReference type="PANTHER" id="PTHR21600:SF91">
    <property type="entry name" value="DUAL-SPECIFICITY RNA PSEUDOURIDINE SYNTHASE RLUA"/>
    <property type="match status" value="1"/>
</dbReference>